<accession>W1NER0</accession>
<dbReference type="EMBL" id="KI397561">
    <property type="protein sequence ID" value="ERM93859.1"/>
    <property type="molecule type" value="Genomic_DNA"/>
</dbReference>
<organism evidence="1 2">
    <name type="scientific">Amborella trichopoda</name>
    <dbReference type="NCBI Taxonomy" id="13333"/>
    <lineage>
        <taxon>Eukaryota</taxon>
        <taxon>Viridiplantae</taxon>
        <taxon>Streptophyta</taxon>
        <taxon>Embryophyta</taxon>
        <taxon>Tracheophyta</taxon>
        <taxon>Spermatophyta</taxon>
        <taxon>Magnoliopsida</taxon>
        <taxon>Amborellales</taxon>
        <taxon>Amborellaceae</taxon>
        <taxon>Amborella</taxon>
    </lineage>
</organism>
<dbReference type="Gramene" id="ERM93859">
    <property type="protein sequence ID" value="ERM93859"/>
    <property type="gene ID" value="AMTR_s00138p00110930"/>
</dbReference>
<dbReference type="HOGENOM" id="CLU_2708170_0_0_1"/>
<reference evidence="2" key="1">
    <citation type="journal article" date="2013" name="Science">
        <title>The Amborella genome and the evolution of flowering plants.</title>
        <authorList>
            <consortium name="Amborella Genome Project"/>
        </authorList>
    </citation>
    <scope>NUCLEOTIDE SEQUENCE [LARGE SCALE GENOMIC DNA]</scope>
</reference>
<sequence>MSSTRSTSAHPPVLSLLESTLSRVSRTRSGPPKEIVARAPEAIMVPNFRQLQIGARQEEAHLCPTAQEFGPRR</sequence>
<dbReference type="Proteomes" id="UP000017836">
    <property type="component" value="Unassembled WGS sequence"/>
</dbReference>
<dbReference type="AlphaFoldDB" id="W1NER0"/>
<proteinExistence type="predicted"/>
<evidence type="ECO:0000313" key="2">
    <source>
        <dbReference type="Proteomes" id="UP000017836"/>
    </source>
</evidence>
<name>W1NER0_AMBTC</name>
<evidence type="ECO:0000313" key="1">
    <source>
        <dbReference type="EMBL" id="ERM93859.1"/>
    </source>
</evidence>
<protein>
    <submittedName>
        <fullName evidence="1">Uncharacterized protein</fullName>
    </submittedName>
</protein>
<gene>
    <name evidence="1" type="ORF">AMTR_s00138p00110930</name>
</gene>
<keyword evidence="2" id="KW-1185">Reference proteome</keyword>